<dbReference type="AlphaFoldDB" id="A0A2V3W2Y3"/>
<name>A0A2V3W2Y3_9BACI</name>
<dbReference type="InterPro" id="IPR001207">
    <property type="entry name" value="Transposase_mutator"/>
</dbReference>
<keyword evidence="4" id="KW-0238">DNA-binding</keyword>
<keyword evidence="5" id="KW-0233">DNA recombination</keyword>
<comment type="similarity">
    <text evidence="2">Belongs to the transposase mutator family.</text>
</comment>
<dbReference type="Proteomes" id="UP000247922">
    <property type="component" value="Unassembled WGS sequence"/>
</dbReference>
<dbReference type="GO" id="GO:0006313">
    <property type="term" value="P:DNA transposition"/>
    <property type="evidence" value="ECO:0007669"/>
    <property type="project" value="InterPro"/>
</dbReference>
<comment type="function">
    <text evidence="1">Required for the transposition of the insertion element.</text>
</comment>
<dbReference type="GO" id="GO:0004803">
    <property type="term" value="F:transposase activity"/>
    <property type="evidence" value="ECO:0007669"/>
    <property type="project" value="InterPro"/>
</dbReference>
<feature type="compositionally biased region" description="Basic and acidic residues" evidence="6">
    <location>
        <begin position="52"/>
        <end position="67"/>
    </location>
</feature>
<organism evidence="7 8">
    <name type="scientific">Streptohalobacillus salinus</name>
    <dbReference type="NCBI Taxonomy" id="621096"/>
    <lineage>
        <taxon>Bacteria</taxon>
        <taxon>Bacillati</taxon>
        <taxon>Bacillota</taxon>
        <taxon>Bacilli</taxon>
        <taxon>Bacillales</taxon>
        <taxon>Bacillaceae</taxon>
        <taxon>Streptohalobacillus</taxon>
    </lineage>
</organism>
<evidence type="ECO:0000256" key="3">
    <source>
        <dbReference type="ARBA" id="ARBA00022578"/>
    </source>
</evidence>
<gene>
    <name evidence="7" type="ORF">DES38_1131</name>
</gene>
<evidence type="ECO:0000256" key="1">
    <source>
        <dbReference type="ARBA" id="ARBA00002190"/>
    </source>
</evidence>
<evidence type="ECO:0000256" key="2">
    <source>
        <dbReference type="ARBA" id="ARBA00010961"/>
    </source>
</evidence>
<accession>A0A2V3W2Y3</accession>
<reference evidence="7 8" key="1">
    <citation type="submission" date="2018-05" db="EMBL/GenBank/DDBJ databases">
        <title>Genomic Encyclopedia of Type Strains, Phase IV (KMG-IV): sequencing the most valuable type-strain genomes for metagenomic binning, comparative biology and taxonomic classification.</title>
        <authorList>
            <person name="Goeker M."/>
        </authorList>
    </citation>
    <scope>NUCLEOTIDE SEQUENCE [LARGE SCALE GENOMIC DNA]</scope>
    <source>
        <strain evidence="7 8">DSM 22440</strain>
    </source>
</reference>
<evidence type="ECO:0000313" key="7">
    <source>
        <dbReference type="EMBL" id="PXW88270.1"/>
    </source>
</evidence>
<dbReference type="EMBL" id="QJJR01000013">
    <property type="protein sequence ID" value="PXW88270.1"/>
    <property type="molecule type" value="Genomic_DNA"/>
</dbReference>
<comment type="caution">
    <text evidence="7">The sequence shown here is derived from an EMBL/GenBank/DDBJ whole genome shotgun (WGS) entry which is preliminary data.</text>
</comment>
<keyword evidence="8" id="KW-1185">Reference proteome</keyword>
<evidence type="ECO:0000256" key="6">
    <source>
        <dbReference type="SAM" id="MobiDB-lite"/>
    </source>
</evidence>
<proteinExistence type="inferred from homology"/>
<keyword evidence="3" id="KW-0815">Transposition</keyword>
<evidence type="ECO:0000256" key="4">
    <source>
        <dbReference type="ARBA" id="ARBA00023125"/>
    </source>
</evidence>
<dbReference type="GO" id="GO:0003677">
    <property type="term" value="F:DNA binding"/>
    <property type="evidence" value="ECO:0007669"/>
    <property type="project" value="UniProtKB-KW"/>
</dbReference>
<evidence type="ECO:0000256" key="5">
    <source>
        <dbReference type="ARBA" id="ARBA00023172"/>
    </source>
</evidence>
<feature type="region of interest" description="Disordered" evidence="6">
    <location>
        <begin position="48"/>
        <end position="67"/>
    </location>
</feature>
<evidence type="ECO:0000313" key="8">
    <source>
        <dbReference type="Proteomes" id="UP000247922"/>
    </source>
</evidence>
<sequence>MTQVHFTLETEDIQSLIDQSIKDNAAKQILQTVFNQLMDEQRTDYIQATNYERSDNRRSQRNGYYER</sequence>
<dbReference type="Pfam" id="PF00872">
    <property type="entry name" value="Transposase_mut"/>
    <property type="match status" value="1"/>
</dbReference>
<protein>
    <submittedName>
        <fullName evidence="7">Mutator family transposase</fullName>
    </submittedName>
</protein>